<evidence type="ECO:0000313" key="2">
    <source>
        <dbReference type="Proteomes" id="UP000807025"/>
    </source>
</evidence>
<proteinExistence type="predicted"/>
<protein>
    <submittedName>
        <fullName evidence="1">Uncharacterized protein</fullName>
    </submittedName>
</protein>
<dbReference type="AlphaFoldDB" id="A0A9P5ZTI1"/>
<evidence type="ECO:0000313" key="1">
    <source>
        <dbReference type="EMBL" id="KAF9492883.1"/>
    </source>
</evidence>
<keyword evidence="2" id="KW-1185">Reference proteome</keyword>
<dbReference type="Proteomes" id="UP000807025">
    <property type="component" value="Unassembled WGS sequence"/>
</dbReference>
<comment type="caution">
    <text evidence="1">The sequence shown here is derived from an EMBL/GenBank/DDBJ whole genome shotgun (WGS) entry which is preliminary data.</text>
</comment>
<name>A0A9P5ZTI1_PLEER</name>
<gene>
    <name evidence="1" type="ORF">BDN71DRAFT_1432926</name>
</gene>
<reference evidence="1" key="1">
    <citation type="submission" date="2020-11" db="EMBL/GenBank/DDBJ databases">
        <authorList>
            <consortium name="DOE Joint Genome Institute"/>
            <person name="Ahrendt S."/>
            <person name="Riley R."/>
            <person name="Andreopoulos W."/>
            <person name="Labutti K."/>
            <person name="Pangilinan J."/>
            <person name="Ruiz-Duenas F.J."/>
            <person name="Barrasa J.M."/>
            <person name="Sanchez-Garcia M."/>
            <person name="Camarero S."/>
            <person name="Miyauchi S."/>
            <person name="Serrano A."/>
            <person name="Linde D."/>
            <person name="Babiker R."/>
            <person name="Drula E."/>
            <person name="Ayuso-Fernandez I."/>
            <person name="Pacheco R."/>
            <person name="Padilla G."/>
            <person name="Ferreira P."/>
            <person name="Barriuso J."/>
            <person name="Kellner H."/>
            <person name="Castanera R."/>
            <person name="Alfaro M."/>
            <person name="Ramirez L."/>
            <person name="Pisabarro A.G."/>
            <person name="Kuo A."/>
            <person name="Tritt A."/>
            <person name="Lipzen A."/>
            <person name="He G."/>
            <person name="Yan M."/>
            <person name="Ng V."/>
            <person name="Cullen D."/>
            <person name="Martin F."/>
            <person name="Rosso M.-N."/>
            <person name="Henrissat B."/>
            <person name="Hibbett D."/>
            <person name="Martinez A.T."/>
            <person name="Grigoriev I.V."/>
        </authorList>
    </citation>
    <scope>NUCLEOTIDE SEQUENCE</scope>
    <source>
        <strain evidence="1">ATCC 90797</strain>
    </source>
</reference>
<sequence>MDKFYSKIKAGEQTSTSIRHWEANHPLVRYLNNIFKECNTNPNSPQMYGMTPKAVDRFKLSIVKEDSDTASKLVKQDEETQELEEATVAIQGILCKAILLLFNLKIRYTPKAKLVPVLEFIGNVEITNDSRSSLTHSTIVASNRFFTPAKQADGLDTIAISLEVDSCGILTKVDGSRWIHTKDNEVAYYILSEDGSCVPTSPIVFHIRDIVEAQVSMLCVPHKGKYTIKLLLRSLLLLSGHFTTEATTARTLMIKDIAAKPPPRKLKRRNVYATNLCTRKTASMSKGCIDAVNDFNGLLEPTEEQVNEDLMDDMFENLAEPAIDNDTHEGVQDTLIDA</sequence>
<organism evidence="1 2">
    <name type="scientific">Pleurotus eryngii</name>
    <name type="common">Boletus of the steppes</name>
    <dbReference type="NCBI Taxonomy" id="5323"/>
    <lineage>
        <taxon>Eukaryota</taxon>
        <taxon>Fungi</taxon>
        <taxon>Dikarya</taxon>
        <taxon>Basidiomycota</taxon>
        <taxon>Agaricomycotina</taxon>
        <taxon>Agaricomycetes</taxon>
        <taxon>Agaricomycetidae</taxon>
        <taxon>Agaricales</taxon>
        <taxon>Pleurotineae</taxon>
        <taxon>Pleurotaceae</taxon>
        <taxon>Pleurotus</taxon>
    </lineage>
</organism>
<dbReference type="EMBL" id="MU154594">
    <property type="protein sequence ID" value="KAF9492883.1"/>
    <property type="molecule type" value="Genomic_DNA"/>
</dbReference>
<accession>A0A9P5ZTI1</accession>
<dbReference type="OrthoDB" id="3269456at2759"/>